<accession>Q08YF3</accession>
<feature type="domain" description="HTH araC/xylS-type" evidence="3">
    <location>
        <begin position="227"/>
        <end position="325"/>
    </location>
</feature>
<dbReference type="Pfam" id="PF06719">
    <property type="entry name" value="AraC_N"/>
    <property type="match status" value="1"/>
</dbReference>
<dbReference type="InterPro" id="IPR018060">
    <property type="entry name" value="HTH_AraC"/>
</dbReference>
<evidence type="ECO:0000259" key="3">
    <source>
        <dbReference type="PROSITE" id="PS01124"/>
    </source>
</evidence>
<gene>
    <name evidence="4" type="ORF">STIAU_1188</name>
</gene>
<organism evidence="4 5">
    <name type="scientific">Stigmatella aurantiaca (strain DW4/3-1)</name>
    <dbReference type="NCBI Taxonomy" id="378806"/>
    <lineage>
        <taxon>Bacteria</taxon>
        <taxon>Pseudomonadati</taxon>
        <taxon>Myxococcota</taxon>
        <taxon>Myxococcia</taxon>
        <taxon>Myxococcales</taxon>
        <taxon>Cystobacterineae</taxon>
        <taxon>Archangiaceae</taxon>
        <taxon>Stigmatella</taxon>
    </lineage>
</organism>
<comment type="caution">
    <text evidence="4">The sequence shown here is derived from an EMBL/GenBank/DDBJ whole genome shotgun (WGS) entry which is preliminary data.</text>
</comment>
<dbReference type="GO" id="GO:0043565">
    <property type="term" value="F:sequence-specific DNA binding"/>
    <property type="evidence" value="ECO:0007669"/>
    <property type="project" value="InterPro"/>
</dbReference>
<dbReference type="EMBL" id="AAMD01000080">
    <property type="protein sequence ID" value="EAU65495.1"/>
    <property type="molecule type" value="Genomic_DNA"/>
</dbReference>
<name>Q08YF3_STIAD</name>
<dbReference type="Pfam" id="PF12833">
    <property type="entry name" value="HTH_18"/>
    <property type="match status" value="1"/>
</dbReference>
<dbReference type="PROSITE" id="PS01124">
    <property type="entry name" value="HTH_ARAC_FAMILY_2"/>
    <property type="match status" value="1"/>
</dbReference>
<dbReference type="PANTHER" id="PTHR43436:SF1">
    <property type="entry name" value="TRANSCRIPTIONAL REGULATORY PROTEIN"/>
    <property type="match status" value="1"/>
</dbReference>
<dbReference type="Proteomes" id="UP000032702">
    <property type="component" value="Unassembled WGS sequence"/>
</dbReference>
<dbReference type="AlphaFoldDB" id="Q08YF3"/>
<evidence type="ECO:0000313" key="4">
    <source>
        <dbReference type="EMBL" id="EAU65495.1"/>
    </source>
</evidence>
<dbReference type="GO" id="GO:0003700">
    <property type="term" value="F:DNA-binding transcription factor activity"/>
    <property type="evidence" value="ECO:0007669"/>
    <property type="project" value="InterPro"/>
</dbReference>
<reference evidence="4 5" key="1">
    <citation type="submission" date="2006-04" db="EMBL/GenBank/DDBJ databases">
        <authorList>
            <person name="Nierman W.C."/>
        </authorList>
    </citation>
    <scope>NUCLEOTIDE SEQUENCE [LARGE SCALE GENOMIC DNA]</scope>
    <source>
        <strain evidence="4 5">DW4/3-1</strain>
    </source>
</reference>
<dbReference type="PATRIC" id="fig|378806.16.peg.4524"/>
<dbReference type="SUPFAM" id="SSF46689">
    <property type="entry name" value="Homeodomain-like"/>
    <property type="match status" value="2"/>
</dbReference>
<keyword evidence="2" id="KW-0804">Transcription</keyword>
<dbReference type="InterPro" id="IPR009594">
    <property type="entry name" value="Tscrpt_reg_HTH_AraC_N"/>
</dbReference>
<evidence type="ECO:0000256" key="1">
    <source>
        <dbReference type="ARBA" id="ARBA00023015"/>
    </source>
</evidence>
<dbReference type="InterPro" id="IPR009057">
    <property type="entry name" value="Homeodomain-like_sf"/>
</dbReference>
<proteinExistence type="predicted"/>
<evidence type="ECO:0000313" key="5">
    <source>
        <dbReference type="Proteomes" id="UP000032702"/>
    </source>
</evidence>
<evidence type="ECO:0000256" key="2">
    <source>
        <dbReference type="ARBA" id="ARBA00023163"/>
    </source>
</evidence>
<dbReference type="PANTHER" id="PTHR43436">
    <property type="entry name" value="ARAC-FAMILY TRANSCRIPTIONAL REGULATOR"/>
    <property type="match status" value="1"/>
</dbReference>
<protein>
    <submittedName>
        <fullName evidence="4">Transcriptional regulator, AraC family</fullName>
    </submittedName>
</protein>
<dbReference type="SMART" id="SM00342">
    <property type="entry name" value="HTH_ARAC"/>
    <property type="match status" value="1"/>
</dbReference>
<keyword evidence="1" id="KW-0805">Transcription regulation</keyword>
<sequence length="336" mass="36713">MRGAACRIRQDSCTIRQDFASAAPNTSTMKSDADTQELLARLTAQFLRRTPSDGETTTIVPGLTLMRLSGPTVVQRGMLKPSFCVVAQGEKIGQAGADTTIRYSAGQFLASSINMPVAGQVLHASKARPYLAAVFELCPADVLSVLADAKIQVDATAPCCPATFVGTADARLLDVVLRSVSSLDDEREARFFAPLLRRELIYRLVTGPSAFAVAQSALQSRPDDGVGRAVEWIKTHFAQPLVIDELAKHVNMSTSSLHHKFKATVMMGPLQYQKRLRLEEARRLLLSGLADATRAAFDVGYESPSQFIREYRRLFGTSPMRDVKRMRDGARTAHLG</sequence>
<dbReference type="Gene3D" id="1.10.10.60">
    <property type="entry name" value="Homeodomain-like"/>
    <property type="match status" value="1"/>
</dbReference>